<name>A0AAJ2SC81_9ENTR</name>
<evidence type="ECO:0008006" key="4">
    <source>
        <dbReference type="Google" id="ProtNLM"/>
    </source>
</evidence>
<reference evidence="2" key="1">
    <citation type="submission" date="2023-11" db="EMBL/GenBank/DDBJ databases">
        <title>Scandinavium wanjuensis sp. nov., isolated from lettuce South Korea.</title>
        <authorList>
            <person name="Park J."/>
            <person name="Park S."/>
            <person name="Oh K.K."/>
            <person name="Cho G.S."/>
            <person name="Franz C.M.A.P."/>
        </authorList>
    </citation>
    <scope>NUCLEOTIDE SEQUENCE</scope>
    <source>
        <strain evidence="2">V105_12</strain>
    </source>
</reference>
<comment type="caution">
    <text evidence="2">The sequence shown here is derived from an EMBL/GenBank/DDBJ whole genome shotgun (WGS) entry which is preliminary data.</text>
</comment>
<evidence type="ECO:0000313" key="2">
    <source>
        <dbReference type="EMBL" id="MDX6033869.1"/>
    </source>
</evidence>
<protein>
    <recommendedName>
        <fullName evidence="4">Beta-fimbriae major subunit</fullName>
    </recommendedName>
</protein>
<dbReference type="RefSeq" id="WP_319630298.1">
    <property type="nucleotide sequence ID" value="NZ_JAWXRB010000045.1"/>
</dbReference>
<organism evidence="2 3">
    <name type="scientific">Scandinavium lactucae</name>
    <dbReference type="NCBI Taxonomy" id="3095028"/>
    <lineage>
        <taxon>Bacteria</taxon>
        <taxon>Pseudomonadati</taxon>
        <taxon>Pseudomonadota</taxon>
        <taxon>Gammaproteobacteria</taxon>
        <taxon>Enterobacterales</taxon>
        <taxon>Enterobacteriaceae</taxon>
        <taxon>Scandinavium</taxon>
    </lineage>
</organism>
<evidence type="ECO:0000256" key="1">
    <source>
        <dbReference type="SAM" id="SignalP"/>
    </source>
</evidence>
<accession>A0AAJ2SC81</accession>
<dbReference type="AlphaFoldDB" id="A0AAJ2SC81"/>
<feature type="signal peptide" evidence="1">
    <location>
        <begin position="1"/>
        <end position="27"/>
    </location>
</feature>
<gene>
    <name evidence="2" type="ORF">SIL20_20415</name>
</gene>
<keyword evidence="1" id="KW-0732">Signal</keyword>
<evidence type="ECO:0000313" key="3">
    <source>
        <dbReference type="Proteomes" id="UP001282336"/>
    </source>
</evidence>
<proteinExistence type="predicted"/>
<feature type="chain" id="PRO_5042548021" description="Beta-fimbriae major subunit" evidence="1">
    <location>
        <begin position="28"/>
        <end position="190"/>
    </location>
</feature>
<sequence length="190" mass="20647">MKKLSRTTITAHVVGALLLGFMGQCQADDSCQITLSQPLLDLHMLNKGDAIKSAQGWYQMQDVDVNVSVFCPTQRTLAVFFAGSAGDKGRFKFGQQSGLSLKVSQLTLDGKQYAVTKIVHPGSLTNFDSVADIQPIYNHQGIIATASNRAVEGQQMNFTLTVTPYVKESEFKASDRQTLSSDLALAVIDK</sequence>
<dbReference type="Proteomes" id="UP001282336">
    <property type="component" value="Unassembled WGS sequence"/>
</dbReference>
<dbReference type="EMBL" id="JAWXRC010000042">
    <property type="protein sequence ID" value="MDX6033869.1"/>
    <property type="molecule type" value="Genomic_DNA"/>
</dbReference>